<reference evidence="2" key="1">
    <citation type="journal article" date="2023" name="G3 (Bethesda)">
        <title>Genome assembly and association tests identify interacting loci associated with vigor, precocity, and sex in interspecific pistachio rootstocks.</title>
        <authorList>
            <person name="Palmer W."/>
            <person name="Jacygrad E."/>
            <person name="Sagayaradj S."/>
            <person name="Cavanaugh K."/>
            <person name="Han R."/>
            <person name="Bertier L."/>
            <person name="Beede B."/>
            <person name="Kafkas S."/>
            <person name="Golino D."/>
            <person name="Preece J."/>
            <person name="Michelmore R."/>
        </authorList>
    </citation>
    <scope>NUCLEOTIDE SEQUENCE [LARGE SCALE GENOMIC DNA]</scope>
</reference>
<organism evidence="1 2">
    <name type="scientific">Pistacia atlantica</name>
    <dbReference type="NCBI Taxonomy" id="434234"/>
    <lineage>
        <taxon>Eukaryota</taxon>
        <taxon>Viridiplantae</taxon>
        <taxon>Streptophyta</taxon>
        <taxon>Embryophyta</taxon>
        <taxon>Tracheophyta</taxon>
        <taxon>Spermatophyta</taxon>
        <taxon>Magnoliopsida</taxon>
        <taxon>eudicotyledons</taxon>
        <taxon>Gunneridae</taxon>
        <taxon>Pentapetalae</taxon>
        <taxon>rosids</taxon>
        <taxon>malvids</taxon>
        <taxon>Sapindales</taxon>
        <taxon>Anacardiaceae</taxon>
        <taxon>Pistacia</taxon>
    </lineage>
</organism>
<gene>
    <name evidence="1" type="ORF">Patl1_28862</name>
</gene>
<name>A0ACC1BEP7_9ROSI</name>
<proteinExistence type="predicted"/>
<evidence type="ECO:0000313" key="2">
    <source>
        <dbReference type="Proteomes" id="UP001164250"/>
    </source>
</evidence>
<protein>
    <submittedName>
        <fullName evidence="1">Uncharacterized protein</fullName>
    </submittedName>
</protein>
<evidence type="ECO:0000313" key="1">
    <source>
        <dbReference type="EMBL" id="KAJ0097436.1"/>
    </source>
</evidence>
<dbReference type="EMBL" id="CM047901">
    <property type="protein sequence ID" value="KAJ0097436.1"/>
    <property type="molecule type" value="Genomic_DNA"/>
</dbReference>
<comment type="caution">
    <text evidence="1">The sequence shown here is derived from an EMBL/GenBank/DDBJ whole genome shotgun (WGS) entry which is preliminary data.</text>
</comment>
<accession>A0ACC1BEP7</accession>
<sequence length="519" mass="58714">MRDKIANVYSILKYSSWDSAQQQIEKLSLKWDSYTVNQVLKTHPPMEKAWLFFNWVSRTKGFKHDHFTYTTMLDIFGEAKRIESMKYVFEQMQDKGIKIDAVTYTSVMHWLSNSGDVEEAVKVWEEMKEKERYPTVVSYTAYMKILFVNNRVKEATDVYKEMLQTGLSPNCHTYTVLMDYLVGSGKYDEALEIFSKMQEAGVQPDKAACNILVEKCCKVGETRIMIQILKYMKENYLVLRYPVFLEALQTLKVAGESDVLLRKIHPHFSAESINNEEAVEFARTDAEVPLSLDGGLLLFLLKKQSLVAIDHLLAGMMDKNIQLESATMSTIIKEACDCGRPDGALLAFKYSSKSGVNLERITYLALLGISTRSDSLSEVVEIFKQMTRAGHSLGVYHGALLIYRLGCARRPAFAAKIFNLLPKDQKCTATFTALIGVYFSAGSADKALKIYKTMQNKGIHPSLGTYNVLVAGLEKLGRVSDAEKFRKERKSMQADSHSRDTVLLEEKICDLLFGGDVMS</sequence>
<dbReference type="Proteomes" id="UP001164250">
    <property type="component" value="Chromosome 5"/>
</dbReference>
<keyword evidence="2" id="KW-1185">Reference proteome</keyword>